<evidence type="ECO:0000256" key="2">
    <source>
        <dbReference type="SAM" id="MobiDB-lite"/>
    </source>
</evidence>
<organism evidence="3 4">
    <name type="scientific">Crocosphaera watsonii WH 0003</name>
    <dbReference type="NCBI Taxonomy" id="423471"/>
    <lineage>
        <taxon>Bacteria</taxon>
        <taxon>Bacillati</taxon>
        <taxon>Cyanobacteriota</taxon>
        <taxon>Cyanophyceae</taxon>
        <taxon>Oscillatoriophycideae</taxon>
        <taxon>Chroococcales</taxon>
        <taxon>Aphanothecaceae</taxon>
        <taxon>Crocosphaera</taxon>
    </lineage>
</organism>
<dbReference type="EC" id="3.5.2.3" evidence="3"/>
<accession>G5JEJ1</accession>
<protein>
    <submittedName>
        <fullName evidence="3">Dihydroorotase</fullName>
        <ecNumber evidence="3">3.5.2.3</ecNumber>
    </submittedName>
</protein>
<feature type="compositionally biased region" description="Basic and acidic residues" evidence="2">
    <location>
        <begin position="249"/>
        <end position="265"/>
    </location>
</feature>
<dbReference type="PATRIC" id="fig|423471.3.peg.5447"/>
<gene>
    <name evidence="3" type="ORF">CWATWH0003_B178</name>
</gene>
<keyword evidence="3" id="KW-0378">Hydrolase</keyword>
<dbReference type="RefSeq" id="WP_007313557.1">
    <property type="nucleotide sequence ID" value="NZ_AESD01001030.1"/>
</dbReference>
<dbReference type="Proteomes" id="UP000003477">
    <property type="component" value="Unassembled WGS sequence"/>
</dbReference>
<dbReference type="GeneID" id="88769116"/>
<sequence>MSGTPKCSQAQLDAQRREALRREMERIAAEEQRKREEAARKERERIAKATKQANQDLTELKALIAGTKADNLLSYWCKTEIQSLESQITEAENSLKQQEFSQIKTLLQQAKNQQKEMLTKAQEKQQHKEEQTIYVETLQEVLDDMGFYTQKVPTATSSAPDAQITFVTENSLGEEIEVTVGLEGKVEYVAEGFGDKQEDSFDGKQIKSCPKTIPTLLKVHEKAEEKGVILTPPTWLDQDPNRNLSEAESLPKNDSKPKERTRNSI</sequence>
<feature type="coiled-coil region" evidence="1">
    <location>
        <begin position="17"/>
        <end position="49"/>
    </location>
</feature>
<dbReference type="AlphaFoldDB" id="G5JEJ1"/>
<feature type="coiled-coil region" evidence="1">
    <location>
        <begin position="81"/>
        <end position="131"/>
    </location>
</feature>
<dbReference type="EMBL" id="AESD01001030">
    <property type="protein sequence ID" value="EHJ09388.1"/>
    <property type="molecule type" value="Genomic_DNA"/>
</dbReference>
<dbReference type="GO" id="GO:0004151">
    <property type="term" value="F:dihydroorotase activity"/>
    <property type="evidence" value="ECO:0007669"/>
    <property type="project" value="UniProtKB-EC"/>
</dbReference>
<reference evidence="3 4" key="1">
    <citation type="journal article" date="2011" name="Front. Microbiol.">
        <title>Two Strains of Crocosphaera watsonii with Highly Conserved Genomes are Distinguished by Strain-Specific Features.</title>
        <authorList>
            <person name="Bench S.R."/>
            <person name="Ilikchyan I.N."/>
            <person name="Tripp H.J."/>
            <person name="Zehr J.P."/>
        </authorList>
    </citation>
    <scope>NUCLEOTIDE SEQUENCE [LARGE SCALE GENOMIC DNA]</scope>
    <source>
        <strain evidence="3 4">WH 0003</strain>
    </source>
</reference>
<evidence type="ECO:0000256" key="1">
    <source>
        <dbReference type="SAM" id="Coils"/>
    </source>
</evidence>
<name>G5JEJ1_CROWT</name>
<keyword evidence="1" id="KW-0175">Coiled coil</keyword>
<feature type="region of interest" description="Disordered" evidence="2">
    <location>
        <begin position="230"/>
        <end position="265"/>
    </location>
</feature>
<comment type="caution">
    <text evidence="3">The sequence shown here is derived from an EMBL/GenBank/DDBJ whole genome shotgun (WGS) entry which is preliminary data.</text>
</comment>
<proteinExistence type="predicted"/>
<evidence type="ECO:0000313" key="3">
    <source>
        <dbReference type="EMBL" id="EHJ09388.1"/>
    </source>
</evidence>
<evidence type="ECO:0000313" key="4">
    <source>
        <dbReference type="Proteomes" id="UP000003477"/>
    </source>
</evidence>